<comment type="caution">
    <text evidence="1">The sequence shown here is derived from an EMBL/GenBank/DDBJ whole genome shotgun (WGS) entry which is preliminary data.</text>
</comment>
<gene>
    <name evidence="1" type="ORF">BD324DRAFT_641367</name>
</gene>
<name>A0A1Y1UPZ7_9TREE</name>
<reference evidence="1 2" key="1">
    <citation type="submission" date="2017-03" db="EMBL/GenBank/DDBJ databases">
        <title>Widespread Adenine N6-methylation of Active Genes in Fungi.</title>
        <authorList>
            <consortium name="DOE Joint Genome Institute"/>
            <person name="Mondo S.J."/>
            <person name="Dannebaum R.O."/>
            <person name="Kuo R.C."/>
            <person name="Louie K.B."/>
            <person name="Bewick A.J."/>
            <person name="Labutti K."/>
            <person name="Haridas S."/>
            <person name="Kuo A."/>
            <person name="Salamov A."/>
            <person name="Ahrendt S.R."/>
            <person name="Lau R."/>
            <person name="Bowen B.P."/>
            <person name="Lipzen A."/>
            <person name="Sullivan W."/>
            <person name="Andreopoulos W.B."/>
            <person name="Clum A."/>
            <person name="Lindquist E."/>
            <person name="Daum C."/>
            <person name="Northen T.R."/>
            <person name="Ramamoorthy G."/>
            <person name="Schmitz R.J."/>
            <person name="Gryganskyi A."/>
            <person name="Culley D."/>
            <person name="Magnuson J."/>
            <person name="James T.Y."/>
            <person name="O'Malley M.A."/>
            <person name="Stajich J.E."/>
            <person name="Spatafora J.W."/>
            <person name="Visel A."/>
            <person name="Grigoriev I.V."/>
        </authorList>
    </citation>
    <scope>NUCLEOTIDE SEQUENCE [LARGE SCALE GENOMIC DNA]</scope>
    <source>
        <strain evidence="1 2">NRRL Y-17943</strain>
    </source>
</reference>
<organism evidence="1 2">
    <name type="scientific">Kockovaella imperatae</name>
    <dbReference type="NCBI Taxonomy" id="4999"/>
    <lineage>
        <taxon>Eukaryota</taxon>
        <taxon>Fungi</taxon>
        <taxon>Dikarya</taxon>
        <taxon>Basidiomycota</taxon>
        <taxon>Agaricomycotina</taxon>
        <taxon>Tremellomycetes</taxon>
        <taxon>Tremellales</taxon>
        <taxon>Cuniculitremaceae</taxon>
        <taxon>Kockovaella</taxon>
    </lineage>
</organism>
<protein>
    <recommendedName>
        <fullName evidence="3">F-box domain-containing protein</fullName>
    </recommendedName>
</protein>
<sequence length="503" mass="56687">MTEKMSEDGSLSSSLSQSSADSIILSPMSIESESRLLKSPSEILHRVLCTSGADDPFAIAQAAKTCSQLRSFIYDNPDSALWRDIYLQRYDDPKRAGAFCSPRPPPNWRKQVQDRELVSRMLRTWDKDDLVSHLDLIASTLLDLYLDLPATTAPSSSDEDPLETDESPNGILLSSLLQSEGFRDLYFEHSTTETKPLLRPLRAQPGNPNRQVQRRAVNADLMRLHVLLSPDFSDEEVHRQQRGWLREMVYGASNYSVENDWGPFNPDGTVDWTLVDAVGSVMMGNAKDVLFMGEDTWRQALPPMSYGIEPTRGWGFNDLSNVEDWAGVEGVWCGSYAFLDLADLSYTDWITLNEPGLIQLRRSLNTLDLTRYHEAVGDLMRLELVIDREGYKPEPMPRIETNLPTSSLLPPIYFHGSSVQQSSAITFASNSSASFVRGVVQLTADDPPQVRWTLVIRYGGEDRWRLECVQVGGRGSKRGFFGIWTDALKEEHSPNGPVWYWKP</sequence>
<accession>A0A1Y1UPZ7</accession>
<evidence type="ECO:0000313" key="1">
    <source>
        <dbReference type="EMBL" id="ORX39215.1"/>
    </source>
</evidence>
<keyword evidence="2" id="KW-1185">Reference proteome</keyword>
<dbReference type="Proteomes" id="UP000193218">
    <property type="component" value="Unassembled WGS sequence"/>
</dbReference>
<evidence type="ECO:0000313" key="2">
    <source>
        <dbReference type="Proteomes" id="UP000193218"/>
    </source>
</evidence>
<dbReference type="EMBL" id="NBSH01000003">
    <property type="protein sequence ID" value="ORX39215.1"/>
    <property type="molecule type" value="Genomic_DNA"/>
</dbReference>
<dbReference type="GeneID" id="33559228"/>
<proteinExistence type="predicted"/>
<evidence type="ECO:0008006" key="3">
    <source>
        <dbReference type="Google" id="ProtNLM"/>
    </source>
</evidence>
<dbReference type="InParanoid" id="A0A1Y1UPZ7"/>
<dbReference type="OrthoDB" id="3226064at2759"/>
<dbReference type="AlphaFoldDB" id="A0A1Y1UPZ7"/>
<dbReference type="STRING" id="4999.A0A1Y1UPZ7"/>
<dbReference type="RefSeq" id="XP_021873078.1">
    <property type="nucleotide sequence ID" value="XM_022017419.1"/>
</dbReference>